<evidence type="ECO:0000313" key="2">
    <source>
        <dbReference type="Proteomes" id="UP000324222"/>
    </source>
</evidence>
<reference evidence="1 2" key="1">
    <citation type="submission" date="2019-05" db="EMBL/GenBank/DDBJ databases">
        <title>Another draft genome of Portunus trituberculatus and its Hox gene families provides insights of decapod evolution.</title>
        <authorList>
            <person name="Jeong J.-H."/>
            <person name="Song I."/>
            <person name="Kim S."/>
            <person name="Choi T."/>
            <person name="Kim D."/>
            <person name="Ryu S."/>
            <person name="Kim W."/>
        </authorList>
    </citation>
    <scope>NUCLEOTIDE SEQUENCE [LARGE SCALE GENOMIC DNA]</scope>
    <source>
        <tissue evidence="1">Muscle</tissue>
    </source>
</reference>
<evidence type="ECO:0000313" key="1">
    <source>
        <dbReference type="EMBL" id="MPC07792.1"/>
    </source>
</evidence>
<dbReference type="Proteomes" id="UP000324222">
    <property type="component" value="Unassembled WGS sequence"/>
</dbReference>
<accession>A0A5B7CDV7</accession>
<protein>
    <submittedName>
        <fullName evidence="1">Uncharacterized protein</fullName>
    </submittedName>
</protein>
<gene>
    <name evidence="1" type="ORF">E2C01_000359</name>
</gene>
<dbReference type="EMBL" id="VSRR010000008">
    <property type="protein sequence ID" value="MPC07792.1"/>
    <property type="molecule type" value="Genomic_DNA"/>
</dbReference>
<sequence length="62" mass="6891">MVPDALQDLVLGLRNGGSSRSTKGQPASTSRELCVPSIYRYPAKCSPLSIRTLEYFMYLHNT</sequence>
<proteinExistence type="predicted"/>
<name>A0A5B7CDV7_PORTR</name>
<comment type="caution">
    <text evidence="1">The sequence shown here is derived from an EMBL/GenBank/DDBJ whole genome shotgun (WGS) entry which is preliminary data.</text>
</comment>
<dbReference type="AlphaFoldDB" id="A0A5B7CDV7"/>
<organism evidence="1 2">
    <name type="scientific">Portunus trituberculatus</name>
    <name type="common">Swimming crab</name>
    <name type="synonym">Neptunus trituberculatus</name>
    <dbReference type="NCBI Taxonomy" id="210409"/>
    <lineage>
        <taxon>Eukaryota</taxon>
        <taxon>Metazoa</taxon>
        <taxon>Ecdysozoa</taxon>
        <taxon>Arthropoda</taxon>
        <taxon>Crustacea</taxon>
        <taxon>Multicrustacea</taxon>
        <taxon>Malacostraca</taxon>
        <taxon>Eumalacostraca</taxon>
        <taxon>Eucarida</taxon>
        <taxon>Decapoda</taxon>
        <taxon>Pleocyemata</taxon>
        <taxon>Brachyura</taxon>
        <taxon>Eubrachyura</taxon>
        <taxon>Portunoidea</taxon>
        <taxon>Portunidae</taxon>
        <taxon>Portuninae</taxon>
        <taxon>Portunus</taxon>
    </lineage>
</organism>
<keyword evidence="2" id="KW-1185">Reference proteome</keyword>